<gene>
    <name evidence="1" type="ORF">METZ01_LOCUS285984</name>
</gene>
<sequence length="71" mass="8393">MDMKDYVTHLNDRADRWSDTTNRVRTTTVLDPDLRTEAETCATRNGQNLSAWIRQLVIQEVARKFIQEELR</sequence>
<reference evidence="1" key="1">
    <citation type="submission" date="2018-05" db="EMBL/GenBank/DDBJ databases">
        <authorList>
            <person name="Lanie J.A."/>
            <person name="Ng W.-L."/>
            <person name="Kazmierczak K.M."/>
            <person name="Andrzejewski T.M."/>
            <person name="Davidsen T.M."/>
            <person name="Wayne K.J."/>
            <person name="Tettelin H."/>
            <person name="Glass J.I."/>
            <person name="Rusch D."/>
            <person name="Podicherti R."/>
            <person name="Tsui H.-C.T."/>
            <person name="Winkler M.E."/>
        </authorList>
    </citation>
    <scope>NUCLEOTIDE SEQUENCE</scope>
</reference>
<organism evidence="1">
    <name type="scientific">marine metagenome</name>
    <dbReference type="NCBI Taxonomy" id="408172"/>
    <lineage>
        <taxon>unclassified sequences</taxon>
        <taxon>metagenomes</taxon>
        <taxon>ecological metagenomes</taxon>
    </lineage>
</organism>
<protein>
    <recommendedName>
        <fullName evidence="2">CopG family transcriptional regulator</fullName>
    </recommendedName>
</protein>
<dbReference type="AlphaFoldDB" id="A0A382L8X0"/>
<evidence type="ECO:0000313" key="1">
    <source>
        <dbReference type="EMBL" id="SVC33130.1"/>
    </source>
</evidence>
<evidence type="ECO:0008006" key="2">
    <source>
        <dbReference type="Google" id="ProtNLM"/>
    </source>
</evidence>
<accession>A0A382L8X0</accession>
<proteinExistence type="predicted"/>
<name>A0A382L8X0_9ZZZZ</name>
<dbReference type="EMBL" id="UINC01085508">
    <property type="protein sequence ID" value="SVC33130.1"/>
    <property type="molecule type" value="Genomic_DNA"/>
</dbReference>